<proteinExistence type="predicted"/>
<evidence type="ECO:0000256" key="1">
    <source>
        <dbReference type="SAM" id="SignalP"/>
    </source>
</evidence>
<comment type="caution">
    <text evidence="2">The sequence shown here is derived from an EMBL/GenBank/DDBJ whole genome shotgun (WGS) entry which is preliminary data.</text>
</comment>
<keyword evidence="1" id="KW-0732">Signal</keyword>
<evidence type="ECO:0000313" key="3">
    <source>
        <dbReference type="Proteomes" id="UP001500339"/>
    </source>
</evidence>
<dbReference type="EMBL" id="BAAACF010000006">
    <property type="protein sequence ID" value="GAA0729293.1"/>
    <property type="molecule type" value="Genomic_DNA"/>
</dbReference>
<feature type="signal peptide" evidence="1">
    <location>
        <begin position="1"/>
        <end position="26"/>
    </location>
</feature>
<evidence type="ECO:0008006" key="4">
    <source>
        <dbReference type="Google" id="ProtNLM"/>
    </source>
</evidence>
<dbReference type="RefSeq" id="WP_343770834.1">
    <property type="nucleotide sequence ID" value="NZ_BAAACF010000006.1"/>
</dbReference>
<protein>
    <recommendedName>
        <fullName evidence="4">Lipoprotein</fullName>
    </recommendedName>
</protein>
<accession>A0ABN1J5B5</accession>
<gene>
    <name evidence="2" type="ORF">GCM10008905_29100</name>
</gene>
<evidence type="ECO:0000313" key="2">
    <source>
        <dbReference type="EMBL" id="GAA0729293.1"/>
    </source>
</evidence>
<dbReference type="PROSITE" id="PS51257">
    <property type="entry name" value="PROKAR_LIPOPROTEIN"/>
    <property type="match status" value="1"/>
</dbReference>
<organism evidence="2 3">
    <name type="scientific">Clostridium malenominatum</name>
    <dbReference type="NCBI Taxonomy" id="1539"/>
    <lineage>
        <taxon>Bacteria</taxon>
        <taxon>Bacillati</taxon>
        <taxon>Bacillota</taxon>
        <taxon>Clostridia</taxon>
        <taxon>Eubacteriales</taxon>
        <taxon>Clostridiaceae</taxon>
        <taxon>Clostridium</taxon>
    </lineage>
</organism>
<dbReference type="Proteomes" id="UP001500339">
    <property type="component" value="Unassembled WGS sequence"/>
</dbReference>
<name>A0ABN1J5B5_9CLOT</name>
<feature type="chain" id="PRO_5047199945" description="Lipoprotein" evidence="1">
    <location>
        <begin position="27"/>
        <end position="325"/>
    </location>
</feature>
<keyword evidence="3" id="KW-1185">Reference proteome</keyword>
<reference evidence="2 3" key="1">
    <citation type="journal article" date="2019" name="Int. J. Syst. Evol. Microbiol.">
        <title>The Global Catalogue of Microorganisms (GCM) 10K type strain sequencing project: providing services to taxonomists for standard genome sequencing and annotation.</title>
        <authorList>
            <consortium name="The Broad Institute Genomics Platform"/>
            <consortium name="The Broad Institute Genome Sequencing Center for Infectious Disease"/>
            <person name="Wu L."/>
            <person name="Ma J."/>
        </authorList>
    </citation>
    <scope>NUCLEOTIDE SEQUENCE [LARGE SCALE GENOMIC DNA]</scope>
    <source>
        <strain evidence="2 3">JCM 1405</strain>
    </source>
</reference>
<sequence>MSNSKLMNKFKILLFIMMLMSFTACTKEGTKGNTKEKLGVITEAKLSPNEEALVKPLSDKYFIFEGKLNTDEYKWVELWVDYYEKGKLQSKAMGFGSSIEDKKEMKISFIIQKDIDTKDNKEIWNLSVIDGGGYGSAKTSHYKTGKANMSSWQSAKNLEIKEEDPVVLAAILESHGDSMNSLTEEFFQNPDKYKNKLEEYDYAYILKCRFSKEKMNYEEKLRIEDIVSMEIKFDDTLKETYRKENNSKEIESFINAYNSSTPFLEEEKEKGHINVVIKLENGGEIYFNGGNNKYIKVNKDGRERKITGEDIIKIFENFSGQFNND</sequence>